<evidence type="ECO:0000313" key="1">
    <source>
        <dbReference type="EMBL" id="KAJ5095283.1"/>
    </source>
</evidence>
<protein>
    <submittedName>
        <fullName evidence="1">Uncharacterized protein</fullName>
    </submittedName>
</protein>
<proteinExistence type="predicted"/>
<sequence length="72" mass="8144">MEDAKYFLGVLTRKDPKSKRQALKIALEEHAKGTAPCETLFFASQDAVAQLDQNVMDSESIRLILEETAFRE</sequence>
<dbReference type="EMBL" id="JAPQKI010000006">
    <property type="protein sequence ID" value="KAJ5095283.1"/>
    <property type="molecule type" value="Genomic_DNA"/>
</dbReference>
<name>A0A9W9F7Z2_9EURO</name>
<keyword evidence="2" id="KW-1185">Reference proteome</keyword>
<dbReference type="RefSeq" id="XP_056473433.1">
    <property type="nucleotide sequence ID" value="XM_056620067.1"/>
</dbReference>
<evidence type="ECO:0000313" key="2">
    <source>
        <dbReference type="Proteomes" id="UP001149074"/>
    </source>
</evidence>
<comment type="caution">
    <text evidence="1">The sequence shown here is derived from an EMBL/GenBank/DDBJ whole genome shotgun (WGS) entry which is preliminary data.</text>
</comment>
<dbReference type="GeneID" id="81359046"/>
<gene>
    <name evidence="1" type="ORF">N7532_007574</name>
</gene>
<dbReference type="AlphaFoldDB" id="A0A9W9F7Z2"/>
<dbReference type="Proteomes" id="UP001149074">
    <property type="component" value="Unassembled WGS sequence"/>
</dbReference>
<reference evidence="1" key="2">
    <citation type="journal article" date="2023" name="IMA Fungus">
        <title>Comparative genomic study of the Penicillium genus elucidates a diverse pangenome and 15 lateral gene transfer events.</title>
        <authorList>
            <person name="Petersen C."/>
            <person name="Sorensen T."/>
            <person name="Nielsen M.R."/>
            <person name="Sondergaard T.E."/>
            <person name="Sorensen J.L."/>
            <person name="Fitzpatrick D.A."/>
            <person name="Frisvad J.C."/>
            <person name="Nielsen K.L."/>
        </authorList>
    </citation>
    <scope>NUCLEOTIDE SEQUENCE</scope>
    <source>
        <strain evidence="1">IBT 30761</strain>
    </source>
</reference>
<reference evidence="1" key="1">
    <citation type="submission" date="2022-11" db="EMBL/GenBank/DDBJ databases">
        <authorList>
            <person name="Petersen C."/>
        </authorList>
    </citation>
    <scope>NUCLEOTIDE SEQUENCE</scope>
    <source>
        <strain evidence="1">IBT 30761</strain>
    </source>
</reference>
<organism evidence="1 2">
    <name type="scientific">Penicillium argentinense</name>
    <dbReference type="NCBI Taxonomy" id="1131581"/>
    <lineage>
        <taxon>Eukaryota</taxon>
        <taxon>Fungi</taxon>
        <taxon>Dikarya</taxon>
        <taxon>Ascomycota</taxon>
        <taxon>Pezizomycotina</taxon>
        <taxon>Eurotiomycetes</taxon>
        <taxon>Eurotiomycetidae</taxon>
        <taxon>Eurotiales</taxon>
        <taxon>Aspergillaceae</taxon>
        <taxon>Penicillium</taxon>
    </lineage>
</organism>
<accession>A0A9W9F7Z2</accession>